<sequence length="187" mass="20883">MDAKLLHSLAATPPSQANLLAFQKSSTTERCQRFSPHVRRRALKLTPIFNKTTTSDGTDDVPDGNSALRSPITSPETVELRFRRRSSRKRSKQLREDGVGDGQFSKAQTVAPPPPVKKKWEDMNVAEKAIELYVGEKGILFWLNKFAYASIFIMIGAWILFRFVGPALNLYQLDSAPLSPTSIFKGS</sequence>
<accession>A0A8K0EB80</accession>
<dbReference type="Proteomes" id="UP000796880">
    <property type="component" value="Unassembled WGS sequence"/>
</dbReference>
<feature type="transmembrane region" description="Helical" evidence="2">
    <location>
        <begin position="146"/>
        <end position="165"/>
    </location>
</feature>
<dbReference type="EMBL" id="VOIH02000008">
    <property type="protein sequence ID" value="KAF3440287.1"/>
    <property type="molecule type" value="Genomic_DNA"/>
</dbReference>
<evidence type="ECO:0000256" key="2">
    <source>
        <dbReference type="SAM" id="Phobius"/>
    </source>
</evidence>
<keyword evidence="2" id="KW-1133">Transmembrane helix</keyword>
<proteinExistence type="predicted"/>
<dbReference type="AlphaFoldDB" id="A0A8K0EB80"/>
<dbReference type="PANTHER" id="PTHR36347">
    <property type="entry name" value="EXPRESSED PROTEIN"/>
    <property type="match status" value="1"/>
</dbReference>
<name>A0A8K0EB80_9ROSA</name>
<protein>
    <submittedName>
        <fullName evidence="3">Uncharacterized protein</fullName>
    </submittedName>
</protein>
<dbReference type="PANTHER" id="PTHR36347:SF1">
    <property type="entry name" value="EXPRESSED PROTEIN"/>
    <property type="match status" value="1"/>
</dbReference>
<feature type="compositionally biased region" description="Basic residues" evidence="1">
    <location>
        <begin position="82"/>
        <end position="92"/>
    </location>
</feature>
<evidence type="ECO:0000256" key="1">
    <source>
        <dbReference type="SAM" id="MobiDB-lite"/>
    </source>
</evidence>
<evidence type="ECO:0000313" key="3">
    <source>
        <dbReference type="EMBL" id="KAF3440287.1"/>
    </source>
</evidence>
<feature type="compositionally biased region" description="Polar residues" evidence="1">
    <location>
        <begin position="67"/>
        <end position="76"/>
    </location>
</feature>
<evidence type="ECO:0000313" key="4">
    <source>
        <dbReference type="Proteomes" id="UP000796880"/>
    </source>
</evidence>
<organism evidence="3 4">
    <name type="scientific">Rhamnella rubrinervis</name>
    <dbReference type="NCBI Taxonomy" id="2594499"/>
    <lineage>
        <taxon>Eukaryota</taxon>
        <taxon>Viridiplantae</taxon>
        <taxon>Streptophyta</taxon>
        <taxon>Embryophyta</taxon>
        <taxon>Tracheophyta</taxon>
        <taxon>Spermatophyta</taxon>
        <taxon>Magnoliopsida</taxon>
        <taxon>eudicotyledons</taxon>
        <taxon>Gunneridae</taxon>
        <taxon>Pentapetalae</taxon>
        <taxon>rosids</taxon>
        <taxon>fabids</taxon>
        <taxon>Rosales</taxon>
        <taxon>Rhamnaceae</taxon>
        <taxon>rhamnoid group</taxon>
        <taxon>Rhamneae</taxon>
        <taxon>Rhamnella</taxon>
    </lineage>
</organism>
<keyword evidence="2" id="KW-0472">Membrane</keyword>
<dbReference type="OrthoDB" id="1193499at2759"/>
<keyword evidence="2" id="KW-0812">Transmembrane</keyword>
<keyword evidence="4" id="KW-1185">Reference proteome</keyword>
<reference evidence="3" key="1">
    <citation type="submission" date="2020-03" db="EMBL/GenBank/DDBJ databases">
        <title>A high-quality chromosome-level genome assembly of a woody plant with both climbing and erect habits, Rhamnella rubrinervis.</title>
        <authorList>
            <person name="Lu Z."/>
            <person name="Yang Y."/>
            <person name="Zhu X."/>
            <person name="Sun Y."/>
        </authorList>
    </citation>
    <scope>NUCLEOTIDE SEQUENCE</scope>
    <source>
        <strain evidence="3">BYM</strain>
        <tissue evidence="3">Leaf</tissue>
    </source>
</reference>
<dbReference type="GO" id="GO:0009507">
    <property type="term" value="C:chloroplast"/>
    <property type="evidence" value="ECO:0007669"/>
    <property type="project" value="TreeGrafter"/>
</dbReference>
<feature type="region of interest" description="Disordered" evidence="1">
    <location>
        <begin position="49"/>
        <end position="116"/>
    </location>
</feature>
<comment type="caution">
    <text evidence="3">The sequence shown here is derived from an EMBL/GenBank/DDBJ whole genome shotgun (WGS) entry which is preliminary data.</text>
</comment>
<gene>
    <name evidence="3" type="ORF">FNV43_RR18571</name>
</gene>